<dbReference type="Proteomes" id="UP000202888">
    <property type="component" value="Segment"/>
</dbReference>
<name>A0A0D4DAI5_9CAUD</name>
<keyword evidence="2" id="KW-1185">Reference proteome</keyword>
<organism evidence="1 2">
    <name type="scientific">Vibrio phage ValKK3</name>
    <dbReference type="NCBI Taxonomy" id="1610855"/>
    <lineage>
        <taxon>Viruses</taxon>
        <taxon>Duplodnaviria</taxon>
        <taxon>Heunggongvirae</taxon>
        <taxon>Uroviricota</taxon>
        <taxon>Caudoviricetes</taxon>
        <taxon>Pantevenvirales</taxon>
        <taxon>Straboviridae</taxon>
        <taxon>Schizotequatrovirus</taxon>
        <taxon>Schizotequatrovirus valkk3</taxon>
    </lineage>
</organism>
<protein>
    <submittedName>
        <fullName evidence="1">Uncharacterized protein</fullName>
    </submittedName>
</protein>
<accession>A0A0D4DAI5</accession>
<evidence type="ECO:0000313" key="1">
    <source>
        <dbReference type="EMBL" id="AJT60895.1"/>
    </source>
</evidence>
<dbReference type="KEGG" id="vg:26628380"/>
<dbReference type="GeneID" id="26628380"/>
<dbReference type="RefSeq" id="YP_009201157.1">
    <property type="nucleotide sequence ID" value="NC_028829.1"/>
</dbReference>
<evidence type="ECO:0000313" key="2">
    <source>
        <dbReference type="Proteomes" id="UP000202888"/>
    </source>
</evidence>
<sequence length="100" mass="11498">MQKIYVVRYQTDMTEGRGMMKPTAYFTNEDDAWACTKGKTGVMGRKPAKGDWRNETYPDWDVKEITVYESLDESTAAHRESLKQSALAKLSKEERWALGL</sequence>
<reference evidence="1 2" key="1">
    <citation type="journal article" date="2016" name="Genom Data">
        <title>Complete genome sequence of a giant Vibrio phage ValKK3 infecting Vibrio alginolyticus.</title>
        <authorList>
            <person name="Lal T.M."/>
            <person name="Sano M."/>
            <person name="Hatai K."/>
            <person name="Ransangan J."/>
        </authorList>
    </citation>
    <scope>NUCLEOTIDE SEQUENCE [LARGE SCALE GENOMIC DNA]</scope>
</reference>
<proteinExistence type="predicted"/>
<dbReference type="EMBL" id="KP671755">
    <property type="protein sequence ID" value="AJT60895.1"/>
    <property type="molecule type" value="Genomic_DNA"/>
</dbReference>